<dbReference type="AlphaFoldDB" id="A0ABD1LQ45"/>
<name>A0ABD1LQ45_9FABA</name>
<keyword evidence="2" id="KW-1185">Reference proteome</keyword>
<comment type="caution">
    <text evidence="1">The sequence shown here is derived from an EMBL/GenBank/DDBJ whole genome shotgun (WGS) entry which is preliminary data.</text>
</comment>
<gene>
    <name evidence="1" type="ORF">Fmac_024700</name>
</gene>
<dbReference type="Proteomes" id="UP001603857">
    <property type="component" value="Unassembled WGS sequence"/>
</dbReference>
<accession>A0ABD1LQ45</accession>
<organism evidence="1 2">
    <name type="scientific">Flemingia macrophylla</name>
    <dbReference type="NCBI Taxonomy" id="520843"/>
    <lineage>
        <taxon>Eukaryota</taxon>
        <taxon>Viridiplantae</taxon>
        <taxon>Streptophyta</taxon>
        <taxon>Embryophyta</taxon>
        <taxon>Tracheophyta</taxon>
        <taxon>Spermatophyta</taxon>
        <taxon>Magnoliopsida</taxon>
        <taxon>eudicotyledons</taxon>
        <taxon>Gunneridae</taxon>
        <taxon>Pentapetalae</taxon>
        <taxon>rosids</taxon>
        <taxon>fabids</taxon>
        <taxon>Fabales</taxon>
        <taxon>Fabaceae</taxon>
        <taxon>Papilionoideae</taxon>
        <taxon>50 kb inversion clade</taxon>
        <taxon>NPAAA clade</taxon>
        <taxon>indigoferoid/millettioid clade</taxon>
        <taxon>Phaseoleae</taxon>
        <taxon>Flemingia</taxon>
    </lineage>
</organism>
<dbReference type="EMBL" id="JBGMDY010000008">
    <property type="protein sequence ID" value="KAL2325642.1"/>
    <property type="molecule type" value="Genomic_DNA"/>
</dbReference>
<evidence type="ECO:0000313" key="2">
    <source>
        <dbReference type="Proteomes" id="UP001603857"/>
    </source>
</evidence>
<reference evidence="1 2" key="1">
    <citation type="submission" date="2024-08" db="EMBL/GenBank/DDBJ databases">
        <title>Insights into the chromosomal genome structure of Flemingia macrophylla.</title>
        <authorList>
            <person name="Ding Y."/>
            <person name="Zhao Y."/>
            <person name="Bi W."/>
            <person name="Wu M."/>
            <person name="Zhao G."/>
            <person name="Gong Y."/>
            <person name="Li W."/>
            <person name="Zhang P."/>
        </authorList>
    </citation>
    <scope>NUCLEOTIDE SEQUENCE [LARGE SCALE GENOMIC DNA]</scope>
    <source>
        <strain evidence="1">DYQJB</strain>
        <tissue evidence="1">Leaf</tissue>
    </source>
</reference>
<sequence>MKFTPRPLCLEFKKYRTLGLESYKSELSFPLDSTPIYSGRAACDETSQVGHVADAEHLFKNTPTCLAFTMNVGLDPLEFKKYKTHGLESYKSELSFPLDSAPVYSGRAACDEASQAGHVADVEHLSLSIKSLFEQSTVLYCLSCFSFKNTPSCLAFTMNVGLDPLVSS</sequence>
<proteinExistence type="predicted"/>
<protein>
    <submittedName>
        <fullName evidence="1">Uncharacterized protein</fullName>
    </submittedName>
</protein>
<evidence type="ECO:0000313" key="1">
    <source>
        <dbReference type="EMBL" id="KAL2325642.1"/>
    </source>
</evidence>